<accession>A0A6A4VBI0</accession>
<comment type="caution">
    <text evidence="3">The sequence shown here is derived from an EMBL/GenBank/DDBJ whole genome shotgun (WGS) entry which is preliminary data.</text>
</comment>
<feature type="region of interest" description="Disordered" evidence="1">
    <location>
        <begin position="62"/>
        <end position="117"/>
    </location>
</feature>
<keyword evidence="2" id="KW-0812">Transmembrane</keyword>
<reference evidence="3 4" key="1">
    <citation type="submission" date="2019-07" db="EMBL/GenBank/DDBJ databases">
        <title>Draft genome assembly of a fouling barnacle, Amphibalanus amphitrite (Darwin, 1854): The first reference genome for Thecostraca.</title>
        <authorList>
            <person name="Kim W."/>
        </authorList>
    </citation>
    <scope>NUCLEOTIDE SEQUENCE [LARGE SCALE GENOMIC DNA]</scope>
    <source>
        <strain evidence="3">SNU_AA5</strain>
        <tissue evidence="3">Soma without cirri and trophi</tissue>
    </source>
</reference>
<dbReference type="EMBL" id="VIIS01002171">
    <property type="protein sequence ID" value="KAF0287712.1"/>
    <property type="molecule type" value="Genomic_DNA"/>
</dbReference>
<evidence type="ECO:0000313" key="3">
    <source>
        <dbReference type="EMBL" id="KAF0287712.1"/>
    </source>
</evidence>
<keyword evidence="2" id="KW-1133">Transmembrane helix</keyword>
<sequence length="327" mass="34000">MGHGPGAGSLASLVGRSAATRRPSVPIAGDASEQQSATDGREERRGRRGCAGAVCLAVATVCPRSSGPSGGERAAMAWSQRNGQVPVDRSVPDPETIPMRRLSGQDSPTYDVTDPPYGVSTPPYDVSTPPYDASTPPYDVAFPHVLPSRPPHASELGGFRGLDLLARAEGPPECPDTPPPPPECLVDIPPDLEEHLQSCRCPCDHLGYGNYQPASTRGRGGGDHPGAELASTAAIRGVISGYAIFGYTVITVLIGLQVVGFIFSCVIIRSLASAAATDASKTAQERARSASYAPTATDSIQQYQVVPPAYENPSRHSSMGGGSGLAR</sequence>
<feature type="region of interest" description="Disordered" evidence="1">
    <location>
        <begin position="1"/>
        <end position="48"/>
    </location>
</feature>
<dbReference type="Proteomes" id="UP000440578">
    <property type="component" value="Unassembled WGS sequence"/>
</dbReference>
<evidence type="ECO:0000313" key="4">
    <source>
        <dbReference type="Proteomes" id="UP000440578"/>
    </source>
</evidence>
<protein>
    <submittedName>
        <fullName evidence="3">Uncharacterized protein</fullName>
    </submittedName>
</protein>
<keyword evidence="4" id="KW-1185">Reference proteome</keyword>
<gene>
    <name evidence="3" type="ORF">FJT64_013882</name>
</gene>
<dbReference type="OrthoDB" id="9993879at2759"/>
<proteinExistence type="predicted"/>
<dbReference type="AlphaFoldDB" id="A0A6A4VBI0"/>
<evidence type="ECO:0000256" key="1">
    <source>
        <dbReference type="SAM" id="MobiDB-lite"/>
    </source>
</evidence>
<organism evidence="3 4">
    <name type="scientific">Amphibalanus amphitrite</name>
    <name type="common">Striped barnacle</name>
    <name type="synonym">Balanus amphitrite</name>
    <dbReference type="NCBI Taxonomy" id="1232801"/>
    <lineage>
        <taxon>Eukaryota</taxon>
        <taxon>Metazoa</taxon>
        <taxon>Ecdysozoa</taxon>
        <taxon>Arthropoda</taxon>
        <taxon>Crustacea</taxon>
        <taxon>Multicrustacea</taxon>
        <taxon>Cirripedia</taxon>
        <taxon>Thoracica</taxon>
        <taxon>Thoracicalcarea</taxon>
        <taxon>Balanomorpha</taxon>
        <taxon>Balanoidea</taxon>
        <taxon>Balanidae</taxon>
        <taxon>Amphibalaninae</taxon>
        <taxon>Amphibalanus</taxon>
    </lineage>
</organism>
<evidence type="ECO:0000256" key="2">
    <source>
        <dbReference type="SAM" id="Phobius"/>
    </source>
</evidence>
<keyword evidence="2" id="KW-0472">Membrane</keyword>
<feature type="transmembrane region" description="Helical" evidence="2">
    <location>
        <begin position="244"/>
        <end position="268"/>
    </location>
</feature>
<name>A0A6A4VBI0_AMPAM</name>